<protein>
    <submittedName>
        <fullName evidence="1">Conserved hypothetical phage-related protein</fullName>
    </submittedName>
</protein>
<name>A0A9P2LKG3_CLOBO</name>
<accession>A0A9P2LKG3</accession>
<dbReference type="EMBL" id="ACSJ01000017">
    <property type="protein sequence ID" value="EES90296.1"/>
    <property type="molecule type" value="Genomic_DNA"/>
</dbReference>
<evidence type="ECO:0000313" key="1">
    <source>
        <dbReference type="EMBL" id="EES90296.1"/>
    </source>
</evidence>
<dbReference type="Proteomes" id="UP000006160">
    <property type="component" value="Unassembled WGS sequence"/>
</dbReference>
<reference evidence="1 2" key="1">
    <citation type="submission" date="2009-10" db="EMBL/GenBank/DDBJ databases">
        <authorList>
            <person name="Shrivastava S."/>
            <person name="Brinkac L.B."/>
            <person name="Brown J.L."/>
            <person name="Bruce D.B."/>
            <person name="Detter C."/>
            <person name="Green L.D."/>
            <person name="Munk C.A."/>
            <person name="Rogers Y.C."/>
            <person name="Tapia R."/>
            <person name="Saunders E.S."/>
            <person name="Sims D.R."/>
            <person name="Smith L.A."/>
            <person name="Smith T.J."/>
            <person name="Sutton G."/>
            <person name="Brettin T."/>
        </authorList>
    </citation>
    <scope>NUCLEOTIDE SEQUENCE [LARGE SCALE GENOMIC DNA]</scope>
    <source>
        <strain evidence="2">D str. 1873</strain>
    </source>
</reference>
<organism evidence="1 2">
    <name type="scientific">Clostridium botulinum D str. 1873</name>
    <dbReference type="NCBI Taxonomy" id="592027"/>
    <lineage>
        <taxon>Bacteria</taxon>
        <taxon>Bacillati</taxon>
        <taxon>Bacillota</taxon>
        <taxon>Clostridia</taxon>
        <taxon>Eubacteriales</taxon>
        <taxon>Clostridiaceae</taxon>
        <taxon>Clostridium</taxon>
    </lineage>
</organism>
<proteinExistence type="predicted"/>
<dbReference type="AlphaFoldDB" id="A0A9P2LKG3"/>
<sequence>MEDKKVILIRKQGTPFIVNYPHDGTTTTYTWQGTKGSILNERPVPFEVFDYLQNQTTVFQTGALIIKETEDEDVKLAKENIPEIEQAESIAMTKQEVVNLLTEGNHLSLKKKLKELTDGKEQAIIEDLKKYIVAIAVDEGVDSSAKRKVICEWAGLEYENSDLFFDKNLKEMYEK</sequence>
<comment type="caution">
    <text evidence="1">The sequence shown here is derived from an EMBL/GenBank/DDBJ whole genome shotgun (WGS) entry which is preliminary data.</text>
</comment>
<gene>
    <name evidence="1" type="ORF">CLG_B2288</name>
</gene>
<evidence type="ECO:0000313" key="2">
    <source>
        <dbReference type="Proteomes" id="UP000006160"/>
    </source>
</evidence>